<evidence type="ECO:0000313" key="14">
    <source>
        <dbReference type="EMBL" id="KAG8199917.1"/>
    </source>
</evidence>
<dbReference type="GO" id="GO:0005509">
    <property type="term" value="F:calcium ion binding"/>
    <property type="evidence" value="ECO:0007669"/>
    <property type="project" value="UniProtKB-UniRule"/>
</dbReference>
<dbReference type="CDD" id="cd00051">
    <property type="entry name" value="EFh"/>
    <property type="match status" value="1"/>
</dbReference>
<evidence type="ECO:0000256" key="12">
    <source>
        <dbReference type="SAM" id="MobiDB-lite"/>
    </source>
</evidence>
<dbReference type="PANTHER" id="PTHR45668:SF3">
    <property type="entry name" value="SERINE_THREONINE-PROTEIN PHOSPHATASE RDGC"/>
    <property type="match status" value="1"/>
</dbReference>
<dbReference type="PIRSF" id="PIRSF000912">
    <property type="entry name" value="PPEF"/>
    <property type="match status" value="1"/>
</dbReference>
<reference evidence="14 15" key="1">
    <citation type="journal article" date="2022" name="Nat. Ecol. Evol.">
        <title>A masculinizing supergene underlies an exaggerated male reproductive morph in a spider.</title>
        <authorList>
            <person name="Hendrickx F."/>
            <person name="De Corte Z."/>
            <person name="Sonet G."/>
            <person name="Van Belleghem S.M."/>
            <person name="Kostlbacher S."/>
            <person name="Vangestel C."/>
        </authorList>
    </citation>
    <scope>NUCLEOTIDE SEQUENCE [LARGE SCALE GENOMIC DNA]</scope>
    <source>
        <strain evidence="14">W744_W776</strain>
    </source>
</reference>
<dbReference type="InterPro" id="IPR011992">
    <property type="entry name" value="EF-hand-dom_pair"/>
</dbReference>
<feature type="region of interest" description="Disordered" evidence="12">
    <location>
        <begin position="652"/>
        <end position="698"/>
    </location>
</feature>
<dbReference type="SMART" id="SM00156">
    <property type="entry name" value="PP2Ac"/>
    <property type="match status" value="1"/>
</dbReference>
<gene>
    <name evidence="14" type="ORF">JTE90_015901</name>
</gene>
<dbReference type="InterPro" id="IPR012008">
    <property type="entry name" value="Ser/Thr-Pase_EF-hand_contain"/>
</dbReference>
<dbReference type="Gene3D" id="3.60.21.10">
    <property type="match status" value="1"/>
</dbReference>
<dbReference type="GO" id="GO:0030145">
    <property type="term" value="F:manganese ion binding"/>
    <property type="evidence" value="ECO:0007669"/>
    <property type="project" value="UniProtKB-UniRule"/>
</dbReference>
<evidence type="ECO:0000256" key="2">
    <source>
        <dbReference type="ARBA" id="ARBA00008294"/>
    </source>
</evidence>
<keyword evidence="4" id="KW-0677">Repeat</keyword>
<evidence type="ECO:0000256" key="9">
    <source>
        <dbReference type="ARBA" id="ARBA00048336"/>
    </source>
</evidence>
<feature type="domain" description="EF-hand" evidence="13">
    <location>
        <begin position="558"/>
        <end position="593"/>
    </location>
</feature>
<dbReference type="SMART" id="SM00054">
    <property type="entry name" value="EFh"/>
    <property type="match status" value="2"/>
</dbReference>
<dbReference type="InterPro" id="IPR004843">
    <property type="entry name" value="Calcineurin-like_PHP"/>
</dbReference>
<dbReference type="GO" id="GO:0050906">
    <property type="term" value="P:detection of stimulus involved in sensory perception"/>
    <property type="evidence" value="ECO:0007669"/>
    <property type="project" value="UniProtKB-UniRule"/>
</dbReference>
<dbReference type="PANTHER" id="PTHR45668">
    <property type="entry name" value="SERINE/THREONINE-PROTEIN PHOSPHATASE 5-RELATED"/>
    <property type="match status" value="1"/>
</dbReference>
<comment type="catalytic activity">
    <reaction evidence="9 10 11">
        <text>O-phospho-L-threonyl-[protein] + H2O = L-threonyl-[protein] + phosphate</text>
        <dbReference type="Rhea" id="RHEA:47004"/>
        <dbReference type="Rhea" id="RHEA-COMP:11060"/>
        <dbReference type="Rhea" id="RHEA-COMP:11605"/>
        <dbReference type="ChEBI" id="CHEBI:15377"/>
        <dbReference type="ChEBI" id="CHEBI:30013"/>
        <dbReference type="ChEBI" id="CHEBI:43474"/>
        <dbReference type="ChEBI" id="CHEBI:61977"/>
        <dbReference type="EC" id="3.1.3.16"/>
    </reaction>
</comment>
<evidence type="ECO:0000259" key="13">
    <source>
        <dbReference type="PROSITE" id="PS50222"/>
    </source>
</evidence>
<dbReference type="SUPFAM" id="SSF47473">
    <property type="entry name" value="EF-hand"/>
    <property type="match status" value="1"/>
</dbReference>
<dbReference type="PROSITE" id="PS00125">
    <property type="entry name" value="SER_THR_PHOSPHATASE"/>
    <property type="match status" value="1"/>
</dbReference>
<keyword evidence="15" id="KW-1185">Reference proteome</keyword>
<comment type="caution">
    <text evidence="14">The sequence shown here is derived from an EMBL/GenBank/DDBJ whole genome shotgun (WGS) entry which is preliminary data.</text>
</comment>
<dbReference type="PROSITE" id="PS00018">
    <property type="entry name" value="EF_HAND_1"/>
    <property type="match status" value="2"/>
</dbReference>
<dbReference type="EC" id="3.1.3.16" evidence="10"/>
<organism evidence="14 15">
    <name type="scientific">Oedothorax gibbosus</name>
    <dbReference type="NCBI Taxonomy" id="931172"/>
    <lineage>
        <taxon>Eukaryota</taxon>
        <taxon>Metazoa</taxon>
        <taxon>Ecdysozoa</taxon>
        <taxon>Arthropoda</taxon>
        <taxon>Chelicerata</taxon>
        <taxon>Arachnida</taxon>
        <taxon>Araneae</taxon>
        <taxon>Araneomorphae</taxon>
        <taxon>Entelegynae</taxon>
        <taxon>Araneoidea</taxon>
        <taxon>Linyphiidae</taxon>
        <taxon>Erigoninae</taxon>
        <taxon>Oedothorax</taxon>
    </lineage>
</organism>
<dbReference type="InterPro" id="IPR029052">
    <property type="entry name" value="Metallo-depent_PP-like"/>
</dbReference>
<evidence type="ECO:0000256" key="8">
    <source>
        <dbReference type="ARBA" id="ARBA00047761"/>
    </source>
</evidence>
<dbReference type="PRINTS" id="PR00114">
    <property type="entry name" value="STPHPHTASE"/>
</dbReference>
<evidence type="ECO:0000256" key="11">
    <source>
        <dbReference type="RuleBase" id="RU004273"/>
    </source>
</evidence>
<evidence type="ECO:0000256" key="3">
    <source>
        <dbReference type="ARBA" id="ARBA00022723"/>
    </source>
</evidence>
<comment type="similarity">
    <text evidence="2 10 11">Belongs to the PPP phosphatase family.</text>
</comment>
<keyword evidence="5 10" id="KW-0378">Hydrolase</keyword>
<dbReference type="GO" id="GO:0005506">
    <property type="term" value="F:iron ion binding"/>
    <property type="evidence" value="ECO:0007669"/>
    <property type="project" value="UniProtKB-UniRule"/>
</dbReference>
<protein>
    <recommendedName>
        <fullName evidence="10">Serine/threonine-protein phosphatase with EF-hands</fullName>
        <ecNumber evidence="10">3.1.3.16</ecNumber>
    </recommendedName>
</protein>
<dbReference type="Pfam" id="PF13499">
    <property type="entry name" value="EF-hand_7"/>
    <property type="match status" value="1"/>
</dbReference>
<accession>A0AAV6VSN9</accession>
<dbReference type="PROSITE" id="PS50222">
    <property type="entry name" value="EF_HAND_2"/>
    <property type="match status" value="2"/>
</dbReference>
<evidence type="ECO:0000256" key="4">
    <source>
        <dbReference type="ARBA" id="ARBA00022737"/>
    </source>
</evidence>
<sequence length="698" mass="80075">MPQVRRKPLCAFNAAIIIQKWYKRYVARMEVRRRCSWTIFTTLEYAGQQDQTKLYNFFTDLIIHLYENNPQVARTITYACNYSPSCRVFNRFGRNILVTERGSDDQFLYVTDPRTVVVEKKYTGLKLKLPFTVKTIQNLTEYYKYGKTLHAKYVLIVMHAARQVLKYKPNINYFSTVSTNQITVCGDLHGSLEDLLTIFYKNGLPSQENPYIFNGDFVDRGSRSMEVLMVLLTCMIVYPNAVFLNRGNHEDFIMNIRYGFLKEIMLKYQNHASKILQVLEDLYAWLPLATIIDNKIFVVHGGVSAGTKLKDILAIDRHQFQTILRPPNSEVGYDPVTWKQHSLQIVDLLWSDPQSHPGCVHNICRGGGCLYGPETTKEFLEKHHLQMIIRSHQCKAEGYEYTHHNKVLTVFSSSNYYDTGSNRGAYVKLIGPELMPCTVVYVSSKKARHSTFRQRQTIMERSALLALKRHIASKRFILMKEFNKRNPAMVSTISLNDWCAAMEEGVGLGLPWRLLCPKLAVLNEENQQVEYTTTLEDYHTYTEGLIDDGHTLLEALYKNKGALEVIFKMIDKDGNGSISMDEFADACEFLGEQLGKPIPPGTIQDLAHSIDMNKDGFIDLNEFLESFRLVNGNQAFEDDIEDRQFESVGENDVEATELAHSEDSEDDSFETALNEAEADVNTIEEDLDIDDNCSSRRF</sequence>
<dbReference type="AlphaFoldDB" id="A0AAV6VSN9"/>
<dbReference type="InterPro" id="IPR051134">
    <property type="entry name" value="PPP_phosphatase"/>
</dbReference>
<evidence type="ECO:0000256" key="6">
    <source>
        <dbReference type="ARBA" id="ARBA00022837"/>
    </source>
</evidence>
<evidence type="ECO:0000256" key="5">
    <source>
        <dbReference type="ARBA" id="ARBA00022801"/>
    </source>
</evidence>
<feature type="domain" description="EF-hand" evidence="13">
    <location>
        <begin position="598"/>
        <end position="633"/>
    </location>
</feature>
<evidence type="ECO:0000256" key="7">
    <source>
        <dbReference type="ARBA" id="ARBA00023211"/>
    </source>
</evidence>
<dbReference type="Gene3D" id="1.10.238.10">
    <property type="entry name" value="EF-hand"/>
    <property type="match status" value="1"/>
</dbReference>
<dbReference type="Pfam" id="PF08321">
    <property type="entry name" value="PPP5"/>
    <property type="match status" value="1"/>
</dbReference>
<feature type="compositionally biased region" description="Acidic residues" evidence="12">
    <location>
        <begin position="676"/>
        <end position="691"/>
    </location>
</feature>
<evidence type="ECO:0000256" key="1">
    <source>
        <dbReference type="ARBA" id="ARBA00001936"/>
    </source>
</evidence>
<dbReference type="Pfam" id="PF00149">
    <property type="entry name" value="Metallophos"/>
    <property type="match status" value="1"/>
</dbReference>
<dbReference type="Proteomes" id="UP000827092">
    <property type="component" value="Unassembled WGS sequence"/>
</dbReference>
<dbReference type="SUPFAM" id="SSF56300">
    <property type="entry name" value="Metallo-dependent phosphatases"/>
    <property type="match status" value="1"/>
</dbReference>
<evidence type="ECO:0000256" key="10">
    <source>
        <dbReference type="PIRNR" id="PIRNR000912"/>
    </source>
</evidence>
<evidence type="ECO:0000313" key="15">
    <source>
        <dbReference type="Proteomes" id="UP000827092"/>
    </source>
</evidence>
<dbReference type="InterPro" id="IPR013235">
    <property type="entry name" value="PPP_dom"/>
</dbReference>
<comment type="catalytic activity">
    <reaction evidence="8">
        <text>O-phospho-L-seryl-[protein] + H2O = L-seryl-[protein] + phosphate</text>
        <dbReference type="Rhea" id="RHEA:20629"/>
        <dbReference type="Rhea" id="RHEA-COMP:9863"/>
        <dbReference type="Rhea" id="RHEA-COMP:11604"/>
        <dbReference type="ChEBI" id="CHEBI:15377"/>
        <dbReference type="ChEBI" id="CHEBI:29999"/>
        <dbReference type="ChEBI" id="CHEBI:43474"/>
        <dbReference type="ChEBI" id="CHEBI:83421"/>
        <dbReference type="EC" id="3.1.3.16"/>
    </reaction>
</comment>
<dbReference type="InterPro" id="IPR006186">
    <property type="entry name" value="Ser/Thr-sp_prot-phosphatase"/>
</dbReference>
<keyword evidence="6" id="KW-0106">Calcium</keyword>
<name>A0AAV6VSN9_9ARAC</name>
<keyword evidence="3 10" id="KW-0479">Metal-binding</keyword>
<dbReference type="GO" id="GO:0004722">
    <property type="term" value="F:protein serine/threonine phosphatase activity"/>
    <property type="evidence" value="ECO:0007669"/>
    <property type="project" value="UniProtKB-EC"/>
</dbReference>
<dbReference type="EMBL" id="JAFNEN010000023">
    <property type="protein sequence ID" value="KAG8199917.1"/>
    <property type="molecule type" value="Genomic_DNA"/>
</dbReference>
<comment type="cofactor">
    <cofactor evidence="1">
        <name>Mn(2+)</name>
        <dbReference type="ChEBI" id="CHEBI:29035"/>
    </cofactor>
</comment>
<proteinExistence type="inferred from homology"/>
<dbReference type="InterPro" id="IPR002048">
    <property type="entry name" value="EF_hand_dom"/>
</dbReference>
<keyword evidence="7 10" id="KW-0464">Manganese</keyword>
<dbReference type="InterPro" id="IPR018247">
    <property type="entry name" value="EF_Hand_1_Ca_BS"/>
</dbReference>